<keyword evidence="2" id="KW-1036">Host cytoplasmic vesicle</keyword>
<dbReference type="Gene3D" id="3.30.1050.10">
    <property type="entry name" value="SCP2 sterol-binding domain"/>
    <property type="match status" value="1"/>
</dbReference>
<dbReference type="InterPro" id="IPR041380">
    <property type="entry name" value="Acetyltransf_17"/>
</dbReference>
<dbReference type="CDD" id="cd04301">
    <property type="entry name" value="NAT_SF"/>
    <property type="match status" value="1"/>
</dbReference>
<dbReference type="Pfam" id="PF13530">
    <property type="entry name" value="SCP2_2"/>
    <property type="match status" value="1"/>
</dbReference>
<dbReference type="PANTHER" id="PTHR37817:SF1">
    <property type="entry name" value="N-ACETYLTRANSFERASE EIS"/>
    <property type="match status" value="1"/>
</dbReference>
<dbReference type="AlphaFoldDB" id="A0A1H2JQC5"/>
<dbReference type="InterPro" id="IPR036527">
    <property type="entry name" value="SCP2_sterol-bd_dom_sf"/>
</dbReference>
<evidence type="ECO:0000313" key="8">
    <source>
        <dbReference type="Proteomes" id="UP000183180"/>
    </source>
</evidence>
<dbReference type="PROSITE" id="PS51186">
    <property type="entry name" value="GNAT"/>
    <property type="match status" value="1"/>
</dbReference>
<feature type="binding site" evidence="5">
    <location>
        <begin position="107"/>
        <end position="112"/>
    </location>
    <ligand>
        <name>acetyl-CoA</name>
        <dbReference type="ChEBI" id="CHEBI:57288"/>
    </ligand>
</feature>
<dbReference type="NCBIfam" id="NF002367">
    <property type="entry name" value="PRK01346.1-4"/>
    <property type="match status" value="1"/>
</dbReference>
<dbReference type="InterPro" id="IPR016181">
    <property type="entry name" value="Acyl_CoA_acyltransferase"/>
</dbReference>
<dbReference type="PANTHER" id="PTHR37817">
    <property type="entry name" value="N-ACETYLTRANSFERASE EIS"/>
    <property type="match status" value="1"/>
</dbReference>
<evidence type="ECO:0000256" key="5">
    <source>
        <dbReference type="HAMAP-Rule" id="MF_01812"/>
    </source>
</evidence>
<dbReference type="SUPFAM" id="SSF55718">
    <property type="entry name" value="SCP-like"/>
    <property type="match status" value="1"/>
</dbReference>
<dbReference type="Gene3D" id="3.40.630.30">
    <property type="match status" value="2"/>
</dbReference>
<dbReference type="GO" id="GO:0034069">
    <property type="term" value="F:aminoglycoside N-acetyltransferase activity"/>
    <property type="evidence" value="ECO:0007669"/>
    <property type="project" value="TreeGrafter"/>
</dbReference>
<dbReference type="SUPFAM" id="SSF55729">
    <property type="entry name" value="Acyl-CoA N-acyltransferases (Nat)"/>
    <property type="match status" value="1"/>
</dbReference>
<proteinExistence type="inferred from homology"/>
<dbReference type="STRING" id="158898.SAMN04488548_1342395"/>
<accession>A0A1H2JQC5</accession>
<comment type="subunit">
    <text evidence="5">Homohexamer; trimer of dimers.</text>
</comment>
<comment type="similarity">
    <text evidence="1 5">Belongs to the acetyltransferase Eis family.</text>
</comment>
<dbReference type="InterPro" id="IPR022902">
    <property type="entry name" value="NAcTrfase_Eis"/>
</dbReference>
<evidence type="ECO:0000256" key="1">
    <source>
        <dbReference type="ARBA" id="ARBA00009213"/>
    </source>
</evidence>
<dbReference type="InterPro" id="IPR051554">
    <property type="entry name" value="Acetyltransferase_Eis"/>
</dbReference>
<dbReference type="Pfam" id="PF13527">
    <property type="entry name" value="Acetyltransf_9"/>
    <property type="match status" value="1"/>
</dbReference>
<evidence type="ECO:0000256" key="2">
    <source>
        <dbReference type="ARBA" id="ARBA00022488"/>
    </source>
</evidence>
<evidence type="ECO:0000256" key="4">
    <source>
        <dbReference type="ARBA" id="ARBA00023315"/>
    </source>
</evidence>
<dbReference type="Pfam" id="PF17668">
    <property type="entry name" value="Acetyltransf_17"/>
    <property type="match status" value="1"/>
</dbReference>
<protein>
    <submittedName>
        <fullName evidence="7">Predicted acetyltransferase</fullName>
    </submittedName>
</protein>
<keyword evidence="3 5" id="KW-0808">Transferase</keyword>
<feature type="binding site" evidence="5">
    <location>
        <begin position="135"/>
        <end position="136"/>
    </location>
    <ligand>
        <name>acetyl-CoA</name>
        <dbReference type="ChEBI" id="CHEBI:57288"/>
    </ligand>
</feature>
<dbReference type="InterPro" id="IPR000182">
    <property type="entry name" value="GNAT_dom"/>
</dbReference>
<reference evidence="7 8" key="1">
    <citation type="submission" date="2016-10" db="EMBL/GenBank/DDBJ databases">
        <authorList>
            <person name="de Groot N.N."/>
        </authorList>
    </citation>
    <scope>NUCLEOTIDE SEQUENCE [LARGE SCALE GENOMIC DNA]</scope>
    <source>
        <strain evidence="7 8">DSM 44215</strain>
    </source>
</reference>
<keyword evidence="4 5" id="KW-0012">Acyltransferase</keyword>
<evidence type="ECO:0000313" key="7">
    <source>
        <dbReference type="EMBL" id="SDU58699.1"/>
    </source>
</evidence>
<evidence type="ECO:0000259" key="6">
    <source>
        <dbReference type="PROSITE" id="PS51186"/>
    </source>
</evidence>
<dbReference type="HAMAP" id="MF_01812">
    <property type="entry name" value="Eis"/>
    <property type="match status" value="1"/>
</dbReference>
<feature type="domain" description="N-acetyltransferase" evidence="6">
    <location>
        <begin position="15"/>
        <end position="164"/>
    </location>
</feature>
<evidence type="ECO:0000256" key="3">
    <source>
        <dbReference type="ARBA" id="ARBA00022679"/>
    </source>
</evidence>
<organism evidence="7 8">
    <name type="scientific">Gordonia westfalica</name>
    <dbReference type="NCBI Taxonomy" id="158898"/>
    <lineage>
        <taxon>Bacteria</taxon>
        <taxon>Bacillati</taxon>
        <taxon>Actinomycetota</taxon>
        <taxon>Actinomycetes</taxon>
        <taxon>Mycobacteriales</taxon>
        <taxon>Gordoniaceae</taxon>
        <taxon>Gordonia</taxon>
    </lineage>
</organism>
<dbReference type="EMBL" id="FNLM01000034">
    <property type="protein sequence ID" value="SDU58699.1"/>
    <property type="molecule type" value="Genomic_DNA"/>
</dbReference>
<name>A0A1H2JQC5_9ACTN</name>
<feature type="active site" description="Proton donor" evidence="5">
    <location>
        <position position="140"/>
    </location>
</feature>
<dbReference type="Proteomes" id="UP000183180">
    <property type="component" value="Unassembled WGS sequence"/>
</dbReference>
<dbReference type="GO" id="GO:0030649">
    <property type="term" value="P:aminoglycoside antibiotic catabolic process"/>
    <property type="evidence" value="ECO:0007669"/>
    <property type="project" value="TreeGrafter"/>
</dbReference>
<feature type="active site" description="Proton acceptor; via carboxylate" evidence="5">
    <location>
        <position position="419"/>
    </location>
</feature>
<dbReference type="InterPro" id="IPR025559">
    <property type="entry name" value="Eis_dom"/>
</dbReference>
<gene>
    <name evidence="7" type="ORF">SAMN04488548_1342395</name>
</gene>
<feature type="binding site" evidence="5">
    <location>
        <begin position="99"/>
        <end position="101"/>
    </location>
    <ligand>
        <name>acetyl-CoA</name>
        <dbReference type="ChEBI" id="CHEBI:57288"/>
    </ligand>
</feature>
<sequence length="419" mass="45566">MEVVTNSGSTPKSRLTLQRATDADWDDIITTDARAFAMRNPLPDDERADLRGKVADDDIVLVRDPGLPSTPLVGVSMFYRMSMSLPGAGVADAAGLSWVSVASTHRRRGILRRMLTELFEQWEAENYTFAILTASEGTIYERFGFGPACYSNTVSITPGQAPLRGDQPTDATVRFADADEIAAAIPDLHARWTLTTPGALTRTPAWWAPILADRPSERPLPASGLHYLLHEDGYASYRIYKNENGGVRGEVNEVFAVTDDAHTDLWRVLTSLDLIPSLTAIIPVDDPLRHKLINARDVSITGLRDEMWLRILDIPAALGSRKYAADLDAVIEVTDEFRGRGGVFTVSVRGGDAIVAPAPETATPTVTMDTSVLSSIYLGGTRPSAFAAAGRLRVDSPTTLRALDQAFTTDRAPFSGTFF</sequence>